<keyword evidence="1" id="KW-0472">Membrane</keyword>
<feature type="transmembrane region" description="Helical" evidence="1">
    <location>
        <begin position="155"/>
        <end position="172"/>
    </location>
</feature>
<reference evidence="4" key="1">
    <citation type="submission" date="2016-10" db="EMBL/GenBank/DDBJ databases">
        <authorList>
            <person name="Varghese N."/>
            <person name="Submissions S."/>
        </authorList>
    </citation>
    <scope>NUCLEOTIDE SEQUENCE [LARGE SCALE GENOMIC DNA]</scope>
    <source>
        <strain evidence="4">Gh-48</strain>
    </source>
</reference>
<name>A0A1H8NR36_9SPHI</name>
<keyword evidence="1" id="KW-0812">Transmembrane</keyword>
<feature type="transmembrane region" description="Helical" evidence="1">
    <location>
        <begin position="118"/>
        <end position="135"/>
    </location>
</feature>
<feature type="transmembrane region" description="Helical" evidence="1">
    <location>
        <begin position="67"/>
        <end position="97"/>
    </location>
</feature>
<dbReference type="AlphaFoldDB" id="A0A1H8NR36"/>
<feature type="transmembrane region" description="Helical" evidence="1">
    <location>
        <begin position="24"/>
        <end position="44"/>
    </location>
</feature>
<evidence type="ECO:0000313" key="3">
    <source>
        <dbReference type="EMBL" id="SEO32019.1"/>
    </source>
</evidence>
<protein>
    <recommendedName>
        <fullName evidence="2">DUF418 domain-containing protein</fullName>
    </recommendedName>
</protein>
<dbReference type="InterPro" id="IPR052529">
    <property type="entry name" value="Bact_Transport_Assoc"/>
</dbReference>
<evidence type="ECO:0000313" key="4">
    <source>
        <dbReference type="Proteomes" id="UP000198942"/>
    </source>
</evidence>
<dbReference type="RefSeq" id="WP_091214018.1">
    <property type="nucleotide sequence ID" value="NZ_FOCL01000007.1"/>
</dbReference>
<dbReference type="InterPro" id="IPR007349">
    <property type="entry name" value="DUF418"/>
</dbReference>
<dbReference type="Pfam" id="PF04235">
    <property type="entry name" value="DUF418"/>
    <property type="match status" value="1"/>
</dbReference>
<evidence type="ECO:0000259" key="2">
    <source>
        <dbReference type="Pfam" id="PF04235"/>
    </source>
</evidence>
<gene>
    <name evidence="3" type="ORF">SAMN05192574_10759</name>
</gene>
<feature type="transmembrane region" description="Helical" evidence="1">
    <location>
        <begin position="375"/>
        <end position="393"/>
    </location>
</feature>
<organism evidence="3 4">
    <name type="scientific">Mucilaginibacter gossypiicola</name>
    <dbReference type="NCBI Taxonomy" id="551995"/>
    <lineage>
        <taxon>Bacteria</taxon>
        <taxon>Pseudomonadati</taxon>
        <taxon>Bacteroidota</taxon>
        <taxon>Sphingobacteriia</taxon>
        <taxon>Sphingobacteriales</taxon>
        <taxon>Sphingobacteriaceae</taxon>
        <taxon>Mucilaginibacter</taxon>
    </lineage>
</organism>
<feature type="domain" description="DUF418" evidence="2">
    <location>
        <begin position="276"/>
        <end position="438"/>
    </location>
</feature>
<dbReference type="Proteomes" id="UP000198942">
    <property type="component" value="Unassembled WGS sequence"/>
</dbReference>
<evidence type="ECO:0000256" key="1">
    <source>
        <dbReference type="SAM" id="Phobius"/>
    </source>
</evidence>
<dbReference type="OrthoDB" id="9807744at2"/>
<dbReference type="EMBL" id="FOCL01000007">
    <property type="protein sequence ID" value="SEO32019.1"/>
    <property type="molecule type" value="Genomic_DNA"/>
</dbReference>
<feature type="transmembrane region" description="Helical" evidence="1">
    <location>
        <begin position="289"/>
        <end position="308"/>
    </location>
</feature>
<keyword evidence="4" id="KW-1185">Reference proteome</keyword>
<sequence length="445" mass="51124">MDKVIINTDQQEKTANPVAQNKRIILLDAMRGIAVLGILVMNIMEQGQPGIFYMNMNAGQSQTGSNFFAWLFGMGLFEGVMRGMFCILFGVGSLLLLDRLEQRGIGLKAADIFYRRMLWLLALGLLNAFVFLWPGDILYDYALIGLTLFPFRRMSASRLMIPITILLLFGIYRESSQQNDTRLVIEKGKQAEELNIHRHALTPEQNSDLTAFQKFKTENSNPGMVVIGKEASTAVQSANLSGLLKIIYDQNIDFESTFFYNHWWDIALLFFTGMAFYRSGFITGESKTWIYIVVASGGLIITLVMNYYDLMNIYNNKFDFVKITESASPVVFYQAKRLLQVAAYLSALILLYRLTSLRNIFKVFANVGQMALTNYLMQSIITSIIFFGFGFYGKLQRYELIEAALLIWIFQIILSAIWLRYFTYGPFEWAWRSLTYLKTQPFKRR</sequence>
<feature type="transmembrane region" description="Helical" evidence="1">
    <location>
        <begin position="338"/>
        <end position="355"/>
    </location>
</feature>
<feature type="transmembrane region" description="Helical" evidence="1">
    <location>
        <begin position="258"/>
        <end position="277"/>
    </location>
</feature>
<keyword evidence="1" id="KW-1133">Transmembrane helix</keyword>
<accession>A0A1H8NR36</accession>
<dbReference type="PANTHER" id="PTHR30590">
    <property type="entry name" value="INNER MEMBRANE PROTEIN"/>
    <property type="match status" value="1"/>
</dbReference>
<feature type="transmembrane region" description="Helical" evidence="1">
    <location>
        <begin position="400"/>
        <end position="421"/>
    </location>
</feature>
<dbReference type="PANTHER" id="PTHR30590:SF2">
    <property type="entry name" value="INNER MEMBRANE PROTEIN"/>
    <property type="match status" value="1"/>
</dbReference>
<proteinExistence type="predicted"/>